<comment type="catalytic activity">
    <reaction evidence="6">
        <text>2'-phospho-[ligated tRNA] + NAD(+) = mature tRNA + ADP-alpha-D-ribose 1'',2''-cyclic phosphate + nicotinamide</text>
        <dbReference type="Rhea" id="RHEA:23324"/>
        <dbReference type="Rhea" id="RHEA-COMP:11106"/>
        <dbReference type="Rhea" id="RHEA-COMP:11107"/>
        <dbReference type="ChEBI" id="CHEBI:17154"/>
        <dbReference type="ChEBI" id="CHEBI:57540"/>
        <dbReference type="ChEBI" id="CHEBI:76596"/>
        <dbReference type="ChEBI" id="CHEBI:82883"/>
        <dbReference type="ChEBI" id="CHEBI:85027"/>
        <dbReference type="EC" id="2.7.1.160"/>
    </reaction>
</comment>
<feature type="region of interest" description="Disordered" evidence="7">
    <location>
        <begin position="1"/>
        <end position="101"/>
    </location>
</feature>
<proteinExistence type="inferred from homology"/>
<protein>
    <recommendedName>
        <fullName evidence="3">2'-phosphotransferase</fullName>
        <ecNumber evidence="3">2.7.1.160</ecNumber>
    </recommendedName>
</protein>
<dbReference type="AlphaFoldDB" id="A0A812KBZ9"/>
<keyword evidence="5" id="KW-0520">NAD</keyword>
<feature type="compositionally biased region" description="Polar residues" evidence="7">
    <location>
        <begin position="165"/>
        <end position="179"/>
    </location>
</feature>
<dbReference type="Gene3D" id="1.10.10.970">
    <property type="entry name" value="RNA 2'-phosphotransferase, Tpt1/KptA family, N-terminal domain"/>
    <property type="match status" value="1"/>
</dbReference>
<dbReference type="InterPro" id="IPR042080">
    <property type="entry name" value="RNA_2'-PTrans_N"/>
</dbReference>
<evidence type="ECO:0000256" key="4">
    <source>
        <dbReference type="ARBA" id="ARBA00022679"/>
    </source>
</evidence>
<dbReference type="PANTHER" id="PTHR12684:SF2">
    <property type="entry name" value="TRNA 2'-PHOSPHOTRANSFERASE 1"/>
    <property type="match status" value="1"/>
</dbReference>
<dbReference type="InterPro" id="IPR002745">
    <property type="entry name" value="Ptrans_KptA/Tpt1"/>
</dbReference>
<dbReference type="GO" id="GO:0006388">
    <property type="term" value="P:tRNA splicing, via endonucleolytic cleavage and ligation"/>
    <property type="evidence" value="ECO:0007669"/>
    <property type="project" value="TreeGrafter"/>
</dbReference>
<dbReference type="SUPFAM" id="SSF56219">
    <property type="entry name" value="DNase I-like"/>
    <property type="match status" value="1"/>
</dbReference>
<evidence type="ECO:0000313" key="8">
    <source>
        <dbReference type="EMBL" id="CAE7226202.1"/>
    </source>
</evidence>
<comment type="similarity">
    <text evidence="2">Belongs to the KptA/TPT1 family.</text>
</comment>
<dbReference type="InterPro" id="IPR042081">
    <property type="entry name" value="RNA_2'-PTrans_C"/>
</dbReference>
<feature type="region of interest" description="Disordered" evidence="7">
    <location>
        <begin position="348"/>
        <end position="412"/>
    </location>
</feature>
<dbReference type="EMBL" id="CAJNDS010000663">
    <property type="protein sequence ID" value="CAE7226202.1"/>
    <property type="molecule type" value="Genomic_DNA"/>
</dbReference>
<dbReference type="SUPFAM" id="SSF56399">
    <property type="entry name" value="ADP-ribosylation"/>
    <property type="match status" value="1"/>
</dbReference>
<dbReference type="GO" id="GO:0000215">
    <property type="term" value="F:tRNA 2'-phosphotransferase activity"/>
    <property type="evidence" value="ECO:0007669"/>
    <property type="project" value="UniProtKB-EC"/>
</dbReference>
<evidence type="ECO:0000256" key="7">
    <source>
        <dbReference type="SAM" id="MobiDB-lite"/>
    </source>
</evidence>
<reference evidence="8" key="1">
    <citation type="submission" date="2021-02" db="EMBL/GenBank/DDBJ databases">
        <authorList>
            <person name="Dougan E. K."/>
            <person name="Rhodes N."/>
            <person name="Thang M."/>
            <person name="Chan C."/>
        </authorList>
    </citation>
    <scope>NUCLEOTIDE SEQUENCE</scope>
</reference>
<evidence type="ECO:0000256" key="1">
    <source>
        <dbReference type="ARBA" id="ARBA00003343"/>
    </source>
</evidence>
<gene>
    <name evidence="8" type="primary">TRPT1</name>
    <name evidence="8" type="ORF">SNAT2548_LOCUS8786</name>
</gene>
<feature type="compositionally biased region" description="Basic and acidic residues" evidence="7">
    <location>
        <begin position="43"/>
        <end position="59"/>
    </location>
</feature>
<sequence>MPETPQQEGEKQPRSRYRADGRRRRTAGELRTRAPYVQFWKDVQARQRQRDAHAEDAAPRRHHAQHYRIHTDDGQESQHDEMNGQPSSSGGSRETRDGPWREWSHNEEDWWYWPEEWDADVGAADDPRSWRHTRRRPATSGSDTHEDATLEPSAAHQQRKPRKSPSYQVSKRSRSTQVSDEFVKRQTEAAPSQAAPPEEPCADQMARLSKVVDLLEQLAHAGLPTLMNAFYRSGDFTKHHDTFHGDPSTASFPRVGNWNLALTGSLLCPPVRAIYKDVSNFGSFMESFTVCNAKKQPRPSWYQHYQLLVTLIAAMTDTCTPDTYDALKVNSNPAEFIHVFRQKVKREDSAIDHETESSSDDVQVVAPREPAQCTEAPRPSQASTDHKLIGDHQVRQPPQPPSKSATEETGTKHWMRANGTPARVRGERAKEISKALTQILRHAAPRIGLHIQEDGYVAMGDLLQAPRLWNQWITEAEIVDVIHYNQKNRFEISHRDGAYLVRARQGHSIDHIQNELILTRLTVDDTPEFVAHGTYYDFYESIVRYGPEAGSDVVSGMRSDCDLVLWISAQSAAVSGITFYRSANDVILTEATIDPAFFHSVQIMRSLEVLTADGGPPHPQQVALAISRASSRDAQTGGLPLGSRGADAPEVSAADLSASPASSAVLAVCSGKVYCHNVGGLGSGMYEDLMGFLDQSHYDIVLVQETKLREASEYTTARWICVGSGTTAQKHAGVMILVRKSLTNVQEVRHDAVIPGRLLRVRFPLGTTGPKFKSNSLL</sequence>
<evidence type="ECO:0000256" key="2">
    <source>
        <dbReference type="ARBA" id="ARBA00009836"/>
    </source>
</evidence>
<comment type="caution">
    <text evidence="8">The sequence shown here is derived from an EMBL/GenBank/DDBJ whole genome shotgun (WGS) entry which is preliminary data.</text>
</comment>
<keyword evidence="4" id="KW-0808">Transferase</keyword>
<comment type="function">
    <text evidence="1">Catalyzes the last step of tRNA splicing, the transfer of the splice junction 2'-phosphate from ligated tRNA to NAD to produce ADP-ribose 1''-2'' cyclic phosphate.</text>
</comment>
<feature type="region of interest" description="Disordered" evidence="7">
    <location>
        <begin position="124"/>
        <end position="201"/>
    </location>
</feature>
<organism evidence="8 9">
    <name type="scientific">Symbiodinium natans</name>
    <dbReference type="NCBI Taxonomy" id="878477"/>
    <lineage>
        <taxon>Eukaryota</taxon>
        <taxon>Sar</taxon>
        <taxon>Alveolata</taxon>
        <taxon>Dinophyceae</taxon>
        <taxon>Suessiales</taxon>
        <taxon>Symbiodiniaceae</taxon>
        <taxon>Symbiodinium</taxon>
    </lineage>
</organism>
<accession>A0A812KBZ9</accession>
<evidence type="ECO:0000256" key="6">
    <source>
        <dbReference type="ARBA" id="ARBA00047949"/>
    </source>
</evidence>
<dbReference type="Pfam" id="PF01885">
    <property type="entry name" value="PTS_2-RNA"/>
    <property type="match status" value="1"/>
</dbReference>
<feature type="compositionally biased region" description="Basic and acidic residues" evidence="7">
    <location>
        <begin position="384"/>
        <end position="394"/>
    </location>
</feature>
<keyword evidence="9" id="KW-1185">Reference proteome</keyword>
<name>A0A812KBZ9_9DINO</name>
<dbReference type="Gene3D" id="3.60.10.10">
    <property type="entry name" value="Endonuclease/exonuclease/phosphatase"/>
    <property type="match status" value="1"/>
</dbReference>
<dbReference type="EC" id="2.7.1.160" evidence="3"/>
<dbReference type="InterPro" id="IPR036691">
    <property type="entry name" value="Endo/exonu/phosph_ase_sf"/>
</dbReference>
<dbReference type="PANTHER" id="PTHR12684">
    <property type="entry name" value="PUTATIVE PHOSPHOTRANSFERASE"/>
    <property type="match status" value="1"/>
</dbReference>
<dbReference type="Proteomes" id="UP000604046">
    <property type="component" value="Unassembled WGS sequence"/>
</dbReference>
<feature type="compositionally biased region" description="Basic and acidic residues" evidence="7">
    <location>
        <begin position="69"/>
        <end position="82"/>
    </location>
</feature>
<feature type="compositionally biased region" description="Basic and acidic residues" evidence="7">
    <location>
        <begin position="8"/>
        <end position="32"/>
    </location>
</feature>
<dbReference type="Gene3D" id="3.20.170.30">
    <property type="match status" value="1"/>
</dbReference>
<dbReference type="OrthoDB" id="419694at2759"/>
<evidence type="ECO:0000313" key="9">
    <source>
        <dbReference type="Proteomes" id="UP000604046"/>
    </source>
</evidence>
<evidence type="ECO:0000256" key="5">
    <source>
        <dbReference type="ARBA" id="ARBA00023027"/>
    </source>
</evidence>
<evidence type="ECO:0000256" key="3">
    <source>
        <dbReference type="ARBA" id="ARBA00012007"/>
    </source>
</evidence>